<name>A0A1I1QDT9_9RHOB</name>
<dbReference type="Pfam" id="PF22622">
    <property type="entry name" value="MFE-2_hydrat-2_N"/>
    <property type="match status" value="1"/>
</dbReference>
<dbReference type="GO" id="GO:0044594">
    <property type="term" value="F:17-beta-hydroxysteroid dehydrogenase (NAD+) activity"/>
    <property type="evidence" value="ECO:0007669"/>
    <property type="project" value="TreeGrafter"/>
</dbReference>
<organism evidence="3 4">
    <name type="scientific">Pseudooceanicola nitratireducens</name>
    <dbReference type="NCBI Taxonomy" id="517719"/>
    <lineage>
        <taxon>Bacteria</taxon>
        <taxon>Pseudomonadati</taxon>
        <taxon>Pseudomonadota</taxon>
        <taxon>Alphaproteobacteria</taxon>
        <taxon>Rhodobacterales</taxon>
        <taxon>Paracoccaceae</taxon>
        <taxon>Pseudooceanicola</taxon>
    </lineage>
</organism>
<dbReference type="PANTHER" id="PTHR13078">
    <property type="entry name" value="PEROXISOMAL MULTIFUNCTIONAL ENZYME TYPE 2-RELATED"/>
    <property type="match status" value="1"/>
</dbReference>
<keyword evidence="4" id="KW-1185">Reference proteome</keyword>
<dbReference type="GO" id="GO:0004300">
    <property type="term" value="F:enoyl-CoA hydratase activity"/>
    <property type="evidence" value="ECO:0007669"/>
    <property type="project" value="TreeGrafter"/>
</dbReference>
<dbReference type="Proteomes" id="UP000231644">
    <property type="component" value="Unassembled WGS sequence"/>
</dbReference>
<evidence type="ECO:0000259" key="2">
    <source>
        <dbReference type="Pfam" id="PF22622"/>
    </source>
</evidence>
<dbReference type="InterPro" id="IPR054357">
    <property type="entry name" value="MFE-2_N"/>
</dbReference>
<feature type="domain" description="Peroxisomal multifunctional enzyme type 2-like N-terminal" evidence="2">
    <location>
        <begin position="18"/>
        <end position="148"/>
    </location>
</feature>
<dbReference type="PANTHER" id="PTHR13078:SF56">
    <property type="entry name" value="PEROXISOMAL MULTIFUNCTIONAL ENZYME TYPE 2"/>
    <property type="match status" value="1"/>
</dbReference>
<dbReference type="Gene3D" id="3.10.129.10">
    <property type="entry name" value="Hotdog Thioesterase"/>
    <property type="match status" value="1"/>
</dbReference>
<dbReference type="CDD" id="cd03448">
    <property type="entry name" value="HDE_HSD"/>
    <property type="match status" value="1"/>
</dbReference>
<evidence type="ECO:0000313" key="3">
    <source>
        <dbReference type="EMBL" id="SFD16300.1"/>
    </source>
</evidence>
<evidence type="ECO:0000313" key="4">
    <source>
        <dbReference type="Proteomes" id="UP000231644"/>
    </source>
</evidence>
<dbReference type="AlphaFoldDB" id="A0A1I1QDT9"/>
<dbReference type="InterPro" id="IPR002539">
    <property type="entry name" value="MaoC-like_dom"/>
</dbReference>
<reference evidence="3 4" key="1">
    <citation type="submission" date="2016-10" db="EMBL/GenBank/DDBJ databases">
        <authorList>
            <person name="de Groot N.N."/>
        </authorList>
    </citation>
    <scope>NUCLEOTIDE SEQUENCE [LARGE SCALE GENOMIC DNA]</scope>
    <source>
        <strain evidence="3 4">DSM 29619</strain>
    </source>
</reference>
<accession>A0A1I1QDT9</accession>
<gene>
    <name evidence="3" type="ORF">SAMN05421762_3467</name>
</gene>
<dbReference type="STRING" id="517719.SAMN05421762_3467"/>
<sequence length="287" mass="30913">MINYDALMAREFPVIEHQYTAKDSILYALGLGLGVTDPLNPSHLRATYERDPDFAALPAMVNVLGYPGFWAMEPDTGLTWQKILHGEQALTLHAPLPAEGTLVSQLRITGIVDKGEGKGALIYSERDLTDKATGARVATVSSTSFARGDGGFGGPDGPVKPVQPVPEGTPDVTHDFTTPEGAALIYRLSGDLNPLHADPAVAEGAGFKRPILHGLCTLGVASWSITQALADGDFTALTHLELRFTSPVYPGETIRTEMWRDGSDIRFRARVVERDVVVLNNGLARLK</sequence>
<protein>
    <submittedName>
        <fullName evidence="3">Acyl dehydratase</fullName>
    </submittedName>
</protein>
<dbReference type="RefSeq" id="WP_093454818.1">
    <property type="nucleotide sequence ID" value="NZ_BAABWI010000007.1"/>
</dbReference>
<dbReference type="EMBL" id="FOLX01000002">
    <property type="protein sequence ID" value="SFD16300.1"/>
    <property type="molecule type" value="Genomic_DNA"/>
</dbReference>
<proteinExistence type="predicted"/>
<dbReference type="Pfam" id="PF01575">
    <property type="entry name" value="MaoC_dehydratas"/>
    <property type="match status" value="1"/>
</dbReference>
<dbReference type="InterPro" id="IPR029069">
    <property type="entry name" value="HotDog_dom_sf"/>
</dbReference>
<dbReference type="SUPFAM" id="SSF54637">
    <property type="entry name" value="Thioesterase/thiol ester dehydrase-isomerase"/>
    <property type="match status" value="2"/>
</dbReference>
<evidence type="ECO:0000259" key="1">
    <source>
        <dbReference type="Pfam" id="PF01575"/>
    </source>
</evidence>
<feature type="domain" description="MaoC-like" evidence="1">
    <location>
        <begin position="164"/>
        <end position="279"/>
    </location>
</feature>
<dbReference type="GO" id="GO:0003857">
    <property type="term" value="F:(3S)-3-hydroxyacyl-CoA dehydrogenase (NAD+) activity"/>
    <property type="evidence" value="ECO:0007669"/>
    <property type="project" value="TreeGrafter"/>
</dbReference>
<dbReference type="GO" id="GO:0006635">
    <property type="term" value="P:fatty acid beta-oxidation"/>
    <property type="evidence" value="ECO:0007669"/>
    <property type="project" value="TreeGrafter"/>
</dbReference>
<dbReference type="OrthoDB" id="5522043at2"/>